<proteinExistence type="predicted"/>
<dbReference type="InterPro" id="IPR029058">
    <property type="entry name" value="AB_hydrolase_fold"/>
</dbReference>
<dbReference type="InterPro" id="IPR051044">
    <property type="entry name" value="MAG_DAG_Lipase"/>
</dbReference>
<keyword evidence="4" id="KW-1185">Reference proteome</keyword>
<evidence type="ECO:0000256" key="1">
    <source>
        <dbReference type="SAM" id="MobiDB-lite"/>
    </source>
</evidence>
<gene>
    <name evidence="3" type="ORF">TEA_022024</name>
</gene>
<feature type="region of interest" description="Disordered" evidence="1">
    <location>
        <begin position="1"/>
        <end position="25"/>
    </location>
</feature>
<dbReference type="SUPFAM" id="SSF53474">
    <property type="entry name" value="alpha/beta-Hydrolases"/>
    <property type="match status" value="1"/>
</dbReference>
<dbReference type="GO" id="GO:0016787">
    <property type="term" value="F:hydrolase activity"/>
    <property type="evidence" value="ECO:0007669"/>
    <property type="project" value="UniProtKB-ARBA"/>
</dbReference>
<dbReference type="InterPro" id="IPR000073">
    <property type="entry name" value="AB_hydrolase_1"/>
</dbReference>
<dbReference type="Gene3D" id="3.40.50.1820">
    <property type="entry name" value="alpha/beta hydrolase"/>
    <property type="match status" value="1"/>
</dbReference>
<organism evidence="3 4">
    <name type="scientific">Camellia sinensis var. sinensis</name>
    <name type="common">China tea</name>
    <dbReference type="NCBI Taxonomy" id="542762"/>
    <lineage>
        <taxon>Eukaryota</taxon>
        <taxon>Viridiplantae</taxon>
        <taxon>Streptophyta</taxon>
        <taxon>Embryophyta</taxon>
        <taxon>Tracheophyta</taxon>
        <taxon>Spermatophyta</taxon>
        <taxon>Magnoliopsida</taxon>
        <taxon>eudicotyledons</taxon>
        <taxon>Gunneridae</taxon>
        <taxon>Pentapetalae</taxon>
        <taxon>asterids</taxon>
        <taxon>Ericales</taxon>
        <taxon>Theaceae</taxon>
        <taxon>Camellia</taxon>
    </lineage>
</organism>
<evidence type="ECO:0000313" key="3">
    <source>
        <dbReference type="EMBL" id="THG04069.1"/>
    </source>
</evidence>
<accession>A0A4S4DM96</accession>
<dbReference type="STRING" id="542762.A0A4S4DM96"/>
<reference evidence="3 4" key="1">
    <citation type="journal article" date="2018" name="Proc. Natl. Acad. Sci. U.S.A.">
        <title>Draft genome sequence of Camellia sinensis var. sinensis provides insights into the evolution of the tea genome and tea quality.</title>
        <authorList>
            <person name="Wei C."/>
            <person name="Yang H."/>
            <person name="Wang S."/>
            <person name="Zhao J."/>
            <person name="Liu C."/>
            <person name="Gao L."/>
            <person name="Xia E."/>
            <person name="Lu Y."/>
            <person name="Tai Y."/>
            <person name="She G."/>
            <person name="Sun J."/>
            <person name="Cao H."/>
            <person name="Tong W."/>
            <person name="Gao Q."/>
            <person name="Li Y."/>
            <person name="Deng W."/>
            <person name="Jiang X."/>
            <person name="Wang W."/>
            <person name="Chen Q."/>
            <person name="Zhang S."/>
            <person name="Li H."/>
            <person name="Wu J."/>
            <person name="Wang P."/>
            <person name="Li P."/>
            <person name="Shi C."/>
            <person name="Zheng F."/>
            <person name="Jian J."/>
            <person name="Huang B."/>
            <person name="Shan D."/>
            <person name="Shi M."/>
            <person name="Fang C."/>
            <person name="Yue Y."/>
            <person name="Li F."/>
            <person name="Li D."/>
            <person name="Wei S."/>
            <person name="Han B."/>
            <person name="Jiang C."/>
            <person name="Yin Y."/>
            <person name="Xia T."/>
            <person name="Zhang Z."/>
            <person name="Bennetzen J.L."/>
            <person name="Zhao S."/>
            <person name="Wan X."/>
        </authorList>
    </citation>
    <scope>NUCLEOTIDE SEQUENCE [LARGE SCALE GENOMIC DNA]</scope>
    <source>
        <strain evidence="4">cv. Shuchazao</strain>
        <tissue evidence="3">Leaf</tissue>
    </source>
</reference>
<dbReference type="AlphaFoldDB" id="A0A4S4DM96"/>
<sequence>MTQKHRSQNKKKHKMAHPIHQANQNSPFGDLTREDFYNKHQILHQESFMLNKQNIKIFTQSWLPSSAPRLRGLIAVIHGYTDESSWLIQLTAIAIAKAGFYVCALDLQGHGNSDGVRGHIPDIEPVVEDCVQFFDSARASHPKLPAFIFGESLGGAIAILMCLKQRNSEWSGLILNGAMCGVSKKFKPVWPLEQLLPAAAFVAPTWKIAITEDPAKRSYKEEWKRRLVMKSPNRAANGKVTAATALEFLRVCEYIKRNSHGLKIPLLVVHGGDDKICDPKSARLLYESAASEDKTLKIFTGMWHQFIGEPNESVEQVFGTILTWIGERADNASETYSNNGFSFEKKNEI</sequence>
<dbReference type="PRINTS" id="PR00111">
    <property type="entry name" value="ABHYDROLASE"/>
</dbReference>
<evidence type="ECO:0000313" key="4">
    <source>
        <dbReference type="Proteomes" id="UP000306102"/>
    </source>
</evidence>
<dbReference type="EMBL" id="SDRB02010817">
    <property type="protein sequence ID" value="THG04069.1"/>
    <property type="molecule type" value="Genomic_DNA"/>
</dbReference>
<feature type="compositionally biased region" description="Basic residues" evidence="1">
    <location>
        <begin position="1"/>
        <end position="17"/>
    </location>
</feature>
<feature type="domain" description="Serine aminopeptidase S33" evidence="2">
    <location>
        <begin position="70"/>
        <end position="311"/>
    </location>
</feature>
<name>A0A4S4DM96_CAMSN</name>
<dbReference type="Proteomes" id="UP000306102">
    <property type="component" value="Unassembled WGS sequence"/>
</dbReference>
<evidence type="ECO:0000259" key="2">
    <source>
        <dbReference type="Pfam" id="PF12146"/>
    </source>
</evidence>
<dbReference type="PANTHER" id="PTHR11614">
    <property type="entry name" value="PHOSPHOLIPASE-RELATED"/>
    <property type="match status" value="1"/>
</dbReference>
<dbReference type="InterPro" id="IPR022742">
    <property type="entry name" value="Hydrolase_4"/>
</dbReference>
<protein>
    <recommendedName>
        <fullName evidence="2">Serine aminopeptidase S33 domain-containing protein</fullName>
    </recommendedName>
</protein>
<dbReference type="Pfam" id="PF12146">
    <property type="entry name" value="Hydrolase_4"/>
    <property type="match status" value="1"/>
</dbReference>
<comment type="caution">
    <text evidence="3">The sequence shown here is derived from an EMBL/GenBank/DDBJ whole genome shotgun (WGS) entry which is preliminary data.</text>
</comment>